<keyword evidence="4" id="KW-1185">Reference proteome</keyword>
<comment type="caution">
    <text evidence="3">The sequence shown here is derived from an EMBL/GenBank/DDBJ whole genome shotgun (WGS) entry which is preliminary data.</text>
</comment>
<name>A0ABQ1MBR8_9BACT</name>
<protein>
    <recommendedName>
        <fullName evidence="5">Histone H1-like protein Hc1</fullName>
    </recommendedName>
</protein>
<comment type="function">
    <text evidence="1">Might have a role analogous to that of eukaryotic histone proteins.</text>
</comment>
<sequence length="57" mass="6662">MSEFKKVLDLVNSLEADFTKFYEQNNNAAGTRIRKGMQELKNLAQEIRKEVQEKKNS</sequence>
<dbReference type="RefSeq" id="WP_188441593.1">
    <property type="nucleotide sequence ID" value="NZ_BMFD01000004.1"/>
</dbReference>
<dbReference type="EMBL" id="BMFD01000004">
    <property type="protein sequence ID" value="GGC38129.1"/>
    <property type="molecule type" value="Genomic_DNA"/>
</dbReference>
<gene>
    <name evidence="3" type="ORF">GCM10010993_16290</name>
</gene>
<evidence type="ECO:0000313" key="3">
    <source>
        <dbReference type="EMBL" id="GGC38129.1"/>
    </source>
</evidence>
<accession>A0ABQ1MBR8</accession>
<evidence type="ECO:0000313" key="4">
    <source>
        <dbReference type="Proteomes" id="UP000635885"/>
    </source>
</evidence>
<dbReference type="Pfam" id="PF07432">
    <property type="entry name" value="Hc1"/>
    <property type="match status" value="1"/>
</dbReference>
<organism evidence="3 4">
    <name type="scientific">Belliella aquatica</name>
    <dbReference type="NCBI Taxonomy" id="1323734"/>
    <lineage>
        <taxon>Bacteria</taxon>
        <taxon>Pseudomonadati</taxon>
        <taxon>Bacteroidota</taxon>
        <taxon>Cytophagia</taxon>
        <taxon>Cytophagales</taxon>
        <taxon>Cyclobacteriaceae</taxon>
        <taxon>Belliella</taxon>
    </lineage>
</organism>
<comment type="similarity">
    <text evidence="2">Belongs to the histone H1/H5 family. HCT subfamily.</text>
</comment>
<proteinExistence type="inferred from homology"/>
<evidence type="ECO:0000256" key="2">
    <source>
        <dbReference type="ARBA" id="ARBA00008424"/>
    </source>
</evidence>
<reference evidence="4" key="1">
    <citation type="journal article" date="2019" name="Int. J. Syst. Evol. Microbiol.">
        <title>The Global Catalogue of Microorganisms (GCM) 10K type strain sequencing project: providing services to taxonomists for standard genome sequencing and annotation.</title>
        <authorList>
            <consortium name="The Broad Institute Genomics Platform"/>
            <consortium name="The Broad Institute Genome Sequencing Center for Infectious Disease"/>
            <person name="Wu L."/>
            <person name="Ma J."/>
        </authorList>
    </citation>
    <scope>NUCLEOTIDE SEQUENCE [LARGE SCALE GENOMIC DNA]</scope>
    <source>
        <strain evidence="4">CGMCC 1.12479</strain>
    </source>
</reference>
<evidence type="ECO:0008006" key="5">
    <source>
        <dbReference type="Google" id="ProtNLM"/>
    </source>
</evidence>
<dbReference type="InterPro" id="IPR010886">
    <property type="entry name" value="Hc1"/>
</dbReference>
<evidence type="ECO:0000256" key="1">
    <source>
        <dbReference type="ARBA" id="ARBA00002333"/>
    </source>
</evidence>
<dbReference type="Proteomes" id="UP000635885">
    <property type="component" value="Unassembled WGS sequence"/>
</dbReference>